<organism evidence="3 4">
    <name type="scientific">Platysternon megacephalum</name>
    <name type="common">big-headed turtle</name>
    <dbReference type="NCBI Taxonomy" id="55544"/>
    <lineage>
        <taxon>Eukaryota</taxon>
        <taxon>Metazoa</taxon>
        <taxon>Chordata</taxon>
        <taxon>Craniata</taxon>
        <taxon>Vertebrata</taxon>
        <taxon>Euteleostomi</taxon>
        <taxon>Archelosauria</taxon>
        <taxon>Testudinata</taxon>
        <taxon>Testudines</taxon>
        <taxon>Cryptodira</taxon>
        <taxon>Durocryptodira</taxon>
        <taxon>Testudinoidea</taxon>
        <taxon>Platysternidae</taxon>
        <taxon>Platysternon</taxon>
    </lineage>
</organism>
<gene>
    <name evidence="3" type="ORF">DR999_PMT13000</name>
</gene>
<keyword evidence="2 3" id="KW-0812">Transmembrane</keyword>
<dbReference type="PANTHER" id="PTHR28613:SF2">
    <property type="entry name" value="TRANSMEMBRANE PROTEIN 238-LIKE"/>
    <property type="match status" value="1"/>
</dbReference>
<evidence type="ECO:0000256" key="2">
    <source>
        <dbReference type="SAM" id="Phobius"/>
    </source>
</evidence>
<keyword evidence="2" id="KW-0472">Membrane</keyword>
<dbReference type="STRING" id="55544.A0A4D9E2P9"/>
<dbReference type="PANTHER" id="PTHR28613">
    <property type="entry name" value="SI:CH211-232M10.4-RELATED"/>
    <property type="match status" value="1"/>
</dbReference>
<feature type="region of interest" description="Disordered" evidence="1">
    <location>
        <begin position="1"/>
        <end position="21"/>
    </location>
</feature>
<comment type="caution">
    <text evidence="3">The sequence shown here is derived from an EMBL/GenBank/DDBJ whole genome shotgun (WGS) entry which is preliminary data.</text>
</comment>
<dbReference type="Proteomes" id="UP000297703">
    <property type="component" value="Unassembled WGS sequence"/>
</dbReference>
<dbReference type="Pfam" id="PF15125">
    <property type="entry name" value="TMEM238"/>
    <property type="match status" value="1"/>
</dbReference>
<evidence type="ECO:0000313" key="3">
    <source>
        <dbReference type="EMBL" id="TFK04529.1"/>
    </source>
</evidence>
<evidence type="ECO:0000313" key="4">
    <source>
        <dbReference type="Proteomes" id="UP000297703"/>
    </source>
</evidence>
<dbReference type="OrthoDB" id="9047238at2759"/>
<dbReference type="AlphaFoldDB" id="A0A4D9E2P9"/>
<reference evidence="3 4" key="2">
    <citation type="submission" date="2019-04" db="EMBL/GenBank/DDBJ databases">
        <title>The genome sequence of big-headed turtle.</title>
        <authorList>
            <person name="Gong S."/>
        </authorList>
    </citation>
    <scope>NUCLEOTIDE SEQUENCE [LARGE SCALE GENOMIC DNA]</scope>
    <source>
        <strain evidence="3">DO16091913</strain>
        <tissue evidence="3">Muscle</tissue>
    </source>
</reference>
<reference evidence="3 4" key="1">
    <citation type="submission" date="2019-04" db="EMBL/GenBank/DDBJ databases">
        <title>Draft genome of the big-headed turtle Platysternon megacephalum.</title>
        <authorList>
            <person name="Gong S."/>
        </authorList>
    </citation>
    <scope>NUCLEOTIDE SEQUENCE [LARGE SCALE GENOMIC DNA]</scope>
    <source>
        <strain evidence="3">DO16091913</strain>
        <tissue evidence="3">Muscle</tissue>
    </source>
</reference>
<keyword evidence="4" id="KW-1185">Reference proteome</keyword>
<dbReference type="InterPro" id="IPR029365">
    <property type="entry name" value="TMEM238"/>
</dbReference>
<accession>A0A4D9E2P9</accession>
<name>A0A4D9E2P9_9SAUR</name>
<dbReference type="EMBL" id="QXTE01000136">
    <property type="protein sequence ID" value="TFK04529.1"/>
    <property type="molecule type" value="Genomic_DNA"/>
</dbReference>
<protein>
    <submittedName>
        <fullName evidence="3">Transmembrane protein 238</fullName>
    </submittedName>
</protein>
<feature type="transmembrane region" description="Helical" evidence="2">
    <location>
        <begin position="159"/>
        <end position="181"/>
    </location>
</feature>
<keyword evidence="2" id="KW-1133">Transmembrane helix</keyword>
<proteinExistence type="predicted"/>
<evidence type="ECO:0000256" key="1">
    <source>
        <dbReference type="SAM" id="MobiDB-lite"/>
    </source>
</evidence>
<feature type="transmembrane region" description="Helical" evidence="2">
    <location>
        <begin position="129"/>
        <end position="153"/>
    </location>
</feature>
<sequence>MALHGLRSPAQELCTGQGEPGAQAWVPSWGSQGALWGDARWWVAAQATGAKTRTQVSSEPLLSPLDPAAFEGEVAEERAAKEPKKVLRERAGEGETISHNAAAELLSLLKVFQWSDFTMVLSTHMGRCAGIFVIAFICDVAGLIILLLGIFANLDYWDFFIYSGALLLAFSLVFWIFWYSFNIEVPFKELGF</sequence>